<reference evidence="2 3" key="1">
    <citation type="submission" date="2013-09" db="EMBL/GenBank/DDBJ databases">
        <title>Corchorus capsularis genome sequencing.</title>
        <authorList>
            <person name="Alam M."/>
            <person name="Haque M.S."/>
            <person name="Islam M.S."/>
            <person name="Emdad E.M."/>
            <person name="Islam M.M."/>
            <person name="Ahmed B."/>
            <person name="Halim A."/>
            <person name="Hossen Q.M.M."/>
            <person name="Hossain M.Z."/>
            <person name="Ahmed R."/>
            <person name="Khan M.M."/>
            <person name="Islam R."/>
            <person name="Rashid M.M."/>
            <person name="Khan S.A."/>
            <person name="Rahman M.S."/>
            <person name="Alam M."/>
        </authorList>
    </citation>
    <scope>NUCLEOTIDE SEQUENCE [LARGE SCALE GENOMIC DNA]</scope>
    <source>
        <strain evidence="3">cv. CVL-1</strain>
        <tissue evidence="2">Whole seedling</tissue>
    </source>
</reference>
<evidence type="ECO:0000313" key="2">
    <source>
        <dbReference type="EMBL" id="OMO95423.1"/>
    </source>
</evidence>
<accession>A0A1R3JKR7</accession>
<sequence length="27" mass="3128">MAEGEGKAMFSRRRPSFEQRGEKEKGE</sequence>
<proteinExistence type="predicted"/>
<protein>
    <submittedName>
        <fullName evidence="2">Uncharacterized protein</fullName>
    </submittedName>
</protein>
<dbReference type="Proteomes" id="UP000188268">
    <property type="component" value="Unassembled WGS sequence"/>
</dbReference>
<dbReference type="Gramene" id="OMO95423">
    <property type="protein sequence ID" value="OMO95423"/>
    <property type="gene ID" value="CCACVL1_05414"/>
</dbReference>
<organism evidence="2 3">
    <name type="scientific">Corchorus capsularis</name>
    <name type="common">Jute</name>
    <dbReference type="NCBI Taxonomy" id="210143"/>
    <lineage>
        <taxon>Eukaryota</taxon>
        <taxon>Viridiplantae</taxon>
        <taxon>Streptophyta</taxon>
        <taxon>Embryophyta</taxon>
        <taxon>Tracheophyta</taxon>
        <taxon>Spermatophyta</taxon>
        <taxon>Magnoliopsida</taxon>
        <taxon>eudicotyledons</taxon>
        <taxon>Gunneridae</taxon>
        <taxon>Pentapetalae</taxon>
        <taxon>rosids</taxon>
        <taxon>malvids</taxon>
        <taxon>Malvales</taxon>
        <taxon>Malvaceae</taxon>
        <taxon>Grewioideae</taxon>
        <taxon>Apeibeae</taxon>
        <taxon>Corchorus</taxon>
    </lineage>
</organism>
<name>A0A1R3JKR7_COCAP</name>
<dbReference type="EMBL" id="AWWV01007659">
    <property type="protein sequence ID" value="OMO95423.1"/>
    <property type="molecule type" value="Genomic_DNA"/>
</dbReference>
<feature type="region of interest" description="Disordered" evidence="1">
    <location>
        <begin position="1"/>
        <end position="27"/>
    </location>
</feature>
<comment type="caution">
    <text evidence="2">The sequence shown here is derived from an EMBL/GenBank/DDBJ whole genome shotgun (WGS) entry which is preliminary data.</text>
</comment>
<keyword evidence="3" id="KW-1185">Reference proteome</keyword>
<dbReference type="AlphaFoldDB" id="A0A1R3JKR7"/>
<gene>
    <name evidence="2" type="ORF">CCACVL1_05414</name>
</gene>
<evidence type="ECO:0000256" key="1">
    <source>
        <dbReference type="SAM" id="MobiDB-lite"/>
    </source>
</evidence>
<feature type="compositionally biased region" description="Basic and acidic residues" evidence="1">
    <location>
        <begin position="15"/>
        <end position="27"/>
    </location>
</feature>
<evidence type="ECO:0000313" key="3">
    <source>
        <dbReference type="Proteomes" id="UP000188268"/>
    </source>
</evidence>